<dbReference type="RefSeq" id="WP_345457292.1">
    <property type="nucleotide sequence ID" value="NZ_BAABKG010000002.1"/>
</dbReference>
<sequence length="199" mass="22173">MKRLLALLAVAAACVGLLAAPASAERVTGRDARADVAREDADDLAMTRVRRPSVDVVRYVLRYDERRFTAELHLADLRPVGRRFTVAAFLTSPSWRESGSVPLVVTANRANRAGSSRLLGAPSCRTTHRIDYRRDLVRVSMPARCLATPRVLDVSLLTHVAVGERAWFYDVAPGGYRRLADEDDDEGRYIRVRRGEVSR</sequence>
<keyword evidence="1" id="KW-0732">Signal</keyword>
<keyword evidence="3" id="KW-1185">Reference proteome</keyword>
<proteinExistence type="predicted"/>
<protein>
    <submittedName>
        <fullName evidence="2">Uncharacterized protein</fullName>
    </submittedName>
</protein>
<feature type="chain" id="PRO_5045362487" evidence="1">
    <location>
        <begin position="25"/>
        <end position="199"/>
    </location>
</feature>
<reference evidence="3" key="1">
    <citation type="journal article" date="2019" name="Int. J. Syst. Evol. Microbiol.">
        <title>The Global Catalogue of Microorganisms (GCM) 10K type strain sequencing project: providing services to taxonomists for standard genome sequencing and annotation.</title>
        <authorList>
            <consortium name="The Broad Institute Genomics Platform"/>
            <consortium name="The Broad Institute Genome Sequencing Center for Infectious Disease"/>
            <person name="Wu L."/>
            <person name="Ma J."/>
        </authorList>
    </citation>
    <scope>NUCLEOTIDE SEQUENCE [LARGE SCALE GENOMIC DNA]</scope>
    <source>
        <strain evidence="3">JCM 18459</strain>
    </source>
</reference>
<dbReference type="EMBL" id="BAABKG010000002">
    <property type="protein sequence ID" value="GAA5146819.1"/>
    <property type="molecule type" value="Genomic_DNA"/>
</dbReference>
<gene>
    <name evidence="2" type="ORF">GCM10023340_18300</name>
</gene>
<name>A0ABP9PI09_9ACTN</name>
<evidence type="ECO:0000313" key="3">
    <source>
        <dbReference type="Proteomes" id="UP001500221"/>
    </source>
</evidence>
<feature type="signal peptide" evidence="1">
    <location>
        <begin position="1"/>
        <end position="24"/>
    </location>
</feature>
<comment type="caution">
    <text evidence="2">The sequence shown here is derived from an EMBL/GenBank/DDBJ whole genome shotgun (WGS) entry which is preliminary data.</text>
</comment>
<dbReference type="Proteomes" id="UP001500221">
    <property type="component" value="Unassembled WGS sequence"/>
</dbReference>
<evidence type="ECO:0000313" key="2">
    <source>
        <dbReference type="EMBL" id="GAA5146819.1"/>
    </source>
</evidence>
<organism evidence="2 3">
    <name type="scientific">Nocardioides marinquilinus</name>
    <dbReference type="NCBI Taxonomy" id="1210400"/>
    <lineage>
        <taxon>Bacteria</taxon>
        <taxon>Bacillati</taxon>
        <taxon>Actinomycetota</taxon>
        <taxon>Actinomycetes</taxon>
        <taxon>Propionibacteriales</taxon>
        <taxon>Nocardioidaceae</taxon>
        <taxon>Nocardioides</taxon>
    </lineage>
</organism>
<evidence type="ECO:0000256" key="1">
    <source>
        <dbReference type="SAM" id="SignalP"/>
    </source>
</evidence>
<accession>A0ABP9PI09</accession>